<name>A0ABY1ZI98_9GAMM</name>
<comment type="caution">
    <text evidence="2">The sequence shown here is derived from an EMBL/GenBank/DDBJ whole genome shotgun (WGS) entry which is preliminary data.</text>
</comment>
<dbReference type="Proteomes" id="UP000313645">
    <property type="component" value="Unassembled WGS sequence"/>
</dbReference>
<evidence type="ECO:0000313" key="3">
    <source>
        <dbReference type="Proteomes" id="UP000313645"/>
    </source>
</evidence>
<keyword evidence="1" id="KW-0472">Membrane</keyword>
<keyword evidence="1" id="KW-0812">Transmembrane</keyword>
<evidence type="ECO:0000256" key="1">
    <source>
        <dbReference type="SAM" id="Phobius"/>
    </source>
</evidence>
<dbReference type="EMBL" id="SJDL01000025">
    <property type="protein sequence ID" value="TBW53353.1"/>
    <property type="molecule type" value="Genomic_DNA"/>
</dbReference>
<proteinExistence type="predicted"/>
<accession>A0ABY1ZI98</accession>
<organism evidence="2 3">
    <name type="scientific">Marinobacter halodurans</name>
    <dbReference type="NCBI Taxonomy" id="2528979"/>
    <lineage>
        <taxon>Bacteria</taxon>
        <taxon>Pseudomonadati</taxon>
        <taxon>Pseudomonadota</taxon>
        <taxon>Gammaproteobacteria</taxon>
        <taxon>Pseudomonadales</taxon>
        <taxon>Marinobacteraceae</taxon>
        <taxon>Marinobacter</taxon>
    </lineage>
</organism>
<reference evidence="2 3" key="1">
    <citation type="submission" date="2019-02" db="EMBL/GenBank/DDBJ databases">
        <title>Marinobacter halodurans sp. nov., a marine bacterium isolated from sea tidal flat.</title>
        <authorList>
            <person name="Yoo Y."/>
            <person name="Lee D.W."/>
            <person name="Kim B.S."/>
            <person name="Kim J.-J."/>
        </authorList>
    </citation>
    <scope>NUCLEOTIDE SEQUENCE [LARGE SCALE GENOMIC DNA]</scope>
    <source>
        <strain evidence="2 3">YJ-S3-2</strain>
    </source>
</reference>
<dbReference type="RefSeq" id="WP_131482761.1">
    <property type="nucleotide sequence ID" value="NZ_SJDL01000025.1"/>
</dbReference>
<protein>
    <submittedName>
        <fullName evidence="2">Uncharacterized protein</fullName>
    </submittedName>
</protein>
<feature type="transmembrane region" description="Helical" evidence="1">
    <location>
        <begin position="143"/>
        <end position="165"/>
    </location>
</feature>
<evidence type="ECO:0000313" key="2">
    <source>
        <dbReference type="EMBL" id="TBW53353.1"/>
    </source>
</evidence>
<keyword evidence="1" id="KW-1133">Transmembrane helix</keyword>
<sequence length="337" mass="39743">MTENYYGSQAYRSDRIPEQKRQISDSGRSWFNRKFDMRLPWGQTEEVAPYQYINDYSPKVMRDIESKPTGFENIDFHQRIDQERYRHATPAFRTKLLFLINAFGNPYAMAFIFFPVALTYLALLVKNPNNMGALNISVSYISVVAWIYGPLIACRVIPSFIFRFAPKWSIKPGKGPKWELNRRTGLVTAYHHDRKGSSEEEQAPFYEFDAYLTNEMIPPGQVVHTLYLVHRYRPILLPIGNLIGKTSGEECFALWDMFQNFMDTSRPLPDIPLWEEFRPKDPVTAEHDHQTGRPARYWRDMDDETWKQKESEMMSKVRSLTTPYRPNLMRQHVRYVN</sequence>
<feature type="transmembrane region" description="Helical" evidence="1">
    <location>
        <begin position="96"/>
        <end position="123"/>
    </location>
</feature>
<keyword evidence="3" id="KW-1185">Reference proteome</keyword>
<gene>
    <name evidence="2" type="ORF">EZI54_15335</name>
</gene>